<name>A0A2T0SZ15_9PSEU</name>
<dbReference type="Pfam" id="PF08240">
    <property type="entry name" value="ADH_N"/>
    <property type="match status" value="1"/>
</dbReference>
<dbReference type="AlphaFoldDB" id="A0A2T0SZ15"/>
<dbReference type="InterPro" id="IPR011032">
    <property type="entry name" value="GroES-like_sf"/>
</dbReference>
<dbReference type="PANTHER" id="PTHR48106:SF18">
    <property type="entry name" value="QUINONE OXIDOREDUCTASE PIG3"/>
    <property type="match status" value="1"/>
</dbReference>
<dbReference type="SMART" id="SM00829">
    <property type="entry name" value="PKS_ER"/>
    <property type="match status" value="1"/>
</dbReference>
<evidence type="ECO:0000256" key="2">
    <source>
        <dbReference type="ARBA" id="ARBA00023002"/>
    </source>
</evidence>
<evidence type="ECO:0000259" key="3">
    <source>
        <dbReference type="SMART" id="SM00829"/>
    </source>
</evidence>
<accession>A0A2T0SZ15</accession>
<reference evidence="4 5" key="1">
    <citation type="submission" date="2018-03" db="EMBL/GenBank/DDBJ databases">
        <title>Genomic Encyclopedia of Archaeal and Bacterial Type Strains, Phase II (KMG-II): from individual species to whole genera.</title>
        <authorList>
            <person name="Goeker M."/>
        </authorList>
    </citation>
    <scope>NUCLEOTIDE SEQUENCE [LARGE SCALE GENOMIC DNA]</scope>
    <source>
        <strain evidence="4 5">DSM 44720</strain>
    </source>
</reference>
<dbReference type="EMBL" id="PVTF01000008">
    <property type="protein sequence ID" value="PRY38639.1"/>
    <property type="molecule type" value="Genomic_DNA"/>
</dbReference>
<dbReference type="SUPFAM" id="SSF51735">
    <property type="entry name" value="NAD(P)-binding Rossmann-fold domains"/>
    <property type="match status" value="1"/>
</dbReference>
<dbReference type="GO" id="GO:0016651">
    <property type="term" value="F:oxidoreductase activity, acting on NAD(P)H"/>
    <property type="evidence" value="ECO:0007669"/>
    <property type="project" value="TreeGrafter"/>
</dbReference>
<dbReference type="Gene3D" id="3.90.180.10">
    <property type="entry name" value="Medium-chain alcohol dehydrogenases, catalytic domain"/>
    <property type="match status" value="1"/>
</dbReference>
<organism evidence="4 5">
    <name type="scientific">Umezawaea tangerina</name>
    <dbReference type="NCBI Taxonomy" id="84725"/>
    <lineage>
        <taxon>Bacteria</taxon>
        <taxon>Bacillati</taxon>
        <taxon>Actinomycetota</taxon>
        <taxon>Actinomycetes</taxon>
        <taxon>Pseudonocardiales</taxon>
        <taxon>Pseudonocardiaceae</taxon>
        <taxon>Umezawaea</taxon>
    </lineage>
</organism>
<dbReference type="PANTHER" id="PTHR48106">
    <property type="entry name" value="QUINONE OXIDOREDUCTASE PIG3-RELATED"/>
    <property type="match status" value="1"/>
</dbReference>
<dbReference type="Pfam" id="PF13602">
    <property type="entry name" value="ADH_zinc_N_2"/>
    <property type="match status" value="1"/>
</dbReference>
<dbReference type="InterPro" id="IPR036291">
    <property type="entry name" value="NAD(P)-bd_dom_sf"/>
</dbReference>
<keyword evidence="5" id="KW-1185">Reference proteome</keyword>
<protein>
    <submittedName>
        <fullName evidence="4">NADPH:quinone reductase-like Zn-dependent oxidoreductase</fullName>
    </submittedName>
</protein>
<keyword evidence="1" id="KW-0521">NADP</keyword>
<evidence type="ECO:0000256" key="1">
    <source>
        <dbReference type="ARBA" id="ARBA00022857"/>
    </source>
</evidence>
<sequence length="321" mass="32124">MTGVVVRAPGGPDVLQVEEMAAPTPAAGGVVVEVEAAGVAFGDVQLRQGRLPGKLPVVPGYDVVGRVSAVGPGVRGIAVGQRVAALTGTGGYATRAAARADRVVPVPEGLPAASVVALVLNYLTAWQMLHRAAAVRPGGSVLVLGAAGGVGSALVELAARDGIRVYGTASPRRHAALTAAGVTVVADQTAVPEPVDAVFDSVGGPSLAVSRRAAKPTGVVVGYGMSFAIAADLSKAGGLVRAVAALARAKLTPGPKVVDYLVLSSADRDPAAFRADLARLLDLLAEGAVSPVVTTMPLARAAEAHRLLEARQVVGKLVLVP</sequence>
<proteinExistence type="predicted"/>
<evidence type="ECO:0000313" key="5">
    <source>
        <dbReference type="Proteomes" id="UP000239494"/>
    </source>
</evidence>
<evidence type="ECO:0000313" key="4">
    <source>
        <dbReference type="EMBL" id="PRY38639.1"/>
    </source>
</evidence>
<dbReference type="InterPro" id="IPR020843">
    <property type="entry name" value="ER"/>
</dbReference>
<comment type="caution">
    <text evidence="4">The sequence shown here is derived from an EMBL/GenBank/DDBJ whole genome shotgun (WGS) entry which is preliminary data.</text>
</comment>
<keyword evidence="2" id="KW-0560">Oxidoreductase</keyword>
<gene>
    <name evidence="4" type="ORF">CLV43_10839</name>
</gene>
<dbReference type="GO" id="GO:0070402">
    <property type="term" value="F:NADPH binding"/>
    <property type="evidence" value="ECO:0007669"/>
    <property type="project" value="TreeGrafter"/>
</dbReference>
<dbReference type="SUPFAM" id="SSF50129">
    <property type="entry name" value="GroES-like"/>
    <property type="match status" value="1"/>
</dbReference>
<dbReference type="Gene3D" id="3.40.50.720">
    <property type="entry name" value="NAD(P)-binding Rossmann-like Domain"/>
    <property type="match status" value="1"/>
</dbReference>
<dbReference type="InterPro" id="IPR013154">
    <property type="entry name" value="ADH-like_N"/>
</dbReference>
<feature type="domain" description="Enoyl reductase (ER)" evidence="3">
    <location>
        <begin position="10"/>
        <end position="319"/>
    </location>
</feature>
<dbReference type="Proteomes" id="UP000239494">
    <property type="component" value="Unassembled WGS sequence"/>
</dbReference>